<dbReference type="InterPro" id="IPR036388">
    <property type="entry name" value="WH-like_DNA-bd_sf"/>
</dbReference>
<dbReference type="AlphaFoldDB" id="A0A5N0E7M6"/>
<evidence type="ECO:0000259" key="1">
    <source>
        <dbReference type="SMART" id="SM00418"/>
    </source>
</evidence>
<evidence type="ECO:0000313" key="3">
    <source>
        <dbReference type="Proteomes" id="UP000323876"/>
    </source>
</evidence>
<dbReference type="SMART" id="SM00418">
    <property type="entry name" value="HTH_ARSR"/>
    <property type="match status" value="1"/>
</dbReference>
<dbReference type="EMBL" id="VXLC01000015">
    <property type="protein sequence ID" value="KAA8885432.1"/>
    <property type="molecule type" value="Genomic_DNA"/>
</dbReference>
<dbReference type="SUPFAM" id="SSF46785">
    <property type="entry name" value="Winged helix' DNA-binding domain"/>
    <property type="match status" value="1"/>
</dbReference>
<keyword evidence="3" id="KW-1185">Reference proteome</keyword>
<evidence type="ECO:0000313" key="2">
    <source>
        <dbReference type="EMBL" id="KAA8885432.1"/>
    </source>
</evidence>
<dbReference type="Pfam" id="PF12840">
    <property type="entry name" value="HTH_20"/>
    <property type="match status" value="1"/>
</dbReference>
<dbReference type="InterPro" id="IPR036390">
    <property type="entry name" value="WH_DNA-bd_sf"/>
</dbReference>
<dbReference type="RefSeq" id="WP_150404990.1">
    <property type="nucleotide sequence ID" value="NZ_VXLC01000015.1"/>
</dbReference>
<accession>A0A5N0E7M6</accession>
<dbReference type="Proteomes" id="UP000323876">
    <property type="component" value="Unassembled WGS sequence"/>
</dbReference>
<proteinExistence type="predicted"/>
<reference evidence="2 3" key="1">
    <citation type="submission" date="2019-09" db="EMBL/GenBank/DDBJ databases">
        <authorList>
            <person name="Wang X."/>
        </authorList>
    </citation>
    <scope>NUCLEOTIDE SEQUENCE [LARGE SCALE GENOMIC DNA]</scope>
    <source>
        <strain evidence="2 3">CICC 11023</strain>
    </source>
</reference>
<dbReference type="InterPro" id="IPR001845">
    <property type="entry name" value="HTH_ArsR_DNA-bd_dom"/>
</dbReference>
<feature type="domain" description="HTH arsR-type" evidence="1">
    <location>
        <begin position="16"/>
        <end position="107"/>
    </location>
</feature>
<dbReference type="CDD" id="cd00090">
    <property type="entry name" value="HTH_ARSR"/>
    <property type="match status" value="1"/>
</dbReference>
<protein>
    <submittedName>
        <fullName evidence="2">Helix-turn-helix transcriptional regulator</fullName>
    </submittedName>
</protein>
<dbReference type="InterPro" id="IPR011991">
    <property type="entry name" value="ArsR-like_HTH"/>
</dbReference>
<organism evidence="2 3">
    <name type="scientific">Nocardia colli</name>
    <dbReference type="NCBI Taxonomy" id="2545717"/>
    <lineage>
        <taxon>Bacteria</taxon>
        <taxon>Bacillati</taxon>
        <taxon>Actinomycetota</taxon>
        <taxon>Actinomycetes</taxon>
        <taxon>Mycobacteriales</taxon>
        <taxon>Nocardiaceae</taxon>
        <taxon>Nocardia</taxon>
    </lineage>
</organism>
<name>A0A5N0E7M6_9NOCA</name>
<gene>
    <name evidence="2" type="ORF">F3087_27720</name>
</gene>
<dbReference type="OrthoDB" id="7945987at2"/>
<comment type="caution">
    <text evidence="2">The sequence shown here is derived from an EMBL/GenBank/DDBJ whole genome shotgun (WGS) entry which is preliminary data.</text>
</comment>
<dbReference type="GO" id="GO:0003700">
    <property type="term" value="F:DNA-binding transcription factor activity"/>
    <property type="evidence" value="ECO:0007669"/>
    <property type="project" value="InterPro"/>
</dbReference>
<dbReference type="Gene3D" id="1.10.10.10">
    <property type="entry name" value="Winged helix-like DNA-binding domain superfamily/Winged helix DNA-binding domain"/>
    <property type="match status" value="1"/>
</dbReference>
<sequence length="200" mass="21892">MADQHSPSSVQLSDPRALRAYAHPTRLALVGLLRRAGPMTATRAADAIGESVASCSFHLRQLAKYGLVEEAGGGHGREKPWQATALFTSWEAHTADPAAAAATEALEMAVAERYFELMARWIQTRAEEPTEWQAAARFGDTVLHLTVAELTELGEKFQELVQPYLERLDDVDKRPAGSRPITLLQLAFPSDATSRDNPRG</sequence>